<proteinExistence type="predicted"/>
<comment type="caution">
    <text evidence="3">The sequence shown here is derived from an EMBL/GenBank/DDBJ whole genome shotgun (WGS) entry which is preliminary data.</text>
</comment>
<evidence type="ECO:0000313" key="3">
    <source>
        <dbReference type="EMBL" id="OXA48126.1"/>
    </source>
</evidence>
<organism evidence="3 4">
    <name type="scientific">Folsomia candida</name>
    <name type="common">Springtail</name>
    <dbReference type="NCBI Taxonomy" id="158441"/>
    <lineage>
        <taxon>Eukaryota</taxon>
        <taxon>Metazoa</taxon>
        <taxon>Ecdysozoa</taxon>
        <taxon>Arthropoda</taxon>
        <taxon>Hexapoda</taxon>
        <taxon>Collembola</taxon>
        <taxon>Entomobryomorpha</taxon>
        <taxon>Isotomoidea</taxon>
        <taxon>Isotomidae</taxon>
        <taxon>Proisotominae</taxon>
        <taxon>Folsomia</taxon>
    </lineage>
</organism>
<evidence type="ECO:0000256" key="1">
    <source>
        <dbReference type="SAM" id="Coils"/>
    </source>
</evidence>
<feature type="transmembrane region" description="Helical" evidence="2">
    <location>
        <begin position="197"/>
        <end position="222"/>
    </location>
</feature>
<name>A0A226DV77_FOLCA</name>
<keyword evidence="4" id="KW-1185">Reference proteome</keyword>
<feature type="transmembrane region" description="Helical" evidence="2">
    <location>
        <begin position="234"/>
        <end position="256"/>
    </location>
</feature>
<feature type="transmembrane region" description="Helical" evidence="2">
    <location>
        <begin position="163"/>
        <end position="185"/>
    </location>
</feature>
<dbReference type="Proteomes" id="UP000198287">
    <property type="component" value="Unassembled WGS sequence"/>
</dbReference>
<feature type="transmembrane region" description="Helical" evidence="2">
    <location>
        <begin position="268"/>
        <end position="290"/>
    </location>
</feature>
<keyword evidence="2" id="KW-0812">Transmembrane</keyword>
<accession>A0A226DV77</accession>
<sequence>MATVATLTTLLTAIPPESSDTASVLRLRLTDRANELHRNREQLGQHGIQPTWSQSLYNLIPTAPWAEEIELGTELEGPATEEETERNMKKLRARFEKMREALNAHETSAIREMRHLSRVQQEEVLTFWELASSLFMDVLTWLQTAFLEVLAKIKQGCRIVKRVLVDIFKTLSSLATLNLLIAAEIKYSKGIYDKDFATIVTVLMVIFGTVGLCLTICFYKAVRNQFSEGGVAVAYYRLWLLLKTLVYLVDLILILIHAPARMYGLPHFMVNSLAAFFFFFATLVIVINLFRGDSNY</sequence>
<dbReference type="AlphaFoldDB" id="A0A226DV77"/>
<evidence type="ECO:0000256" key="2">
    <source>
        <dbReference type="SAM" id="Phobius"/>
    </source>
</evidence>
<feature type="coiled-coil region" evidence="1">
    <location>
        <begin position="81"/>
        <end position="108"/>
    </location>
</feature>
<evidence type="ECO:0000313" key="4">
    <source>
        <dbReference type="Proteomes" id="UP000198287"/>
    </source>
</evidence>
<dbReference type="OrthoDB" id="8286478at2759"/>
<protein>
    <submittedName>
        <fullName evidence="3">Uncharacterized protein</fullName>
    </submittedName>
</protein>
<dbReference type="EMBL" id="LNIX01000012">
    <property type="protein sequence ID" value="OXA48126.1"/>
    <property type="molecule type" value="Genomic_DNA"/>
</dbReference>
<reference evidence="3 4" key="1">
    <citation type="submission" date="2015-12" db="EMBL/GenBank/DDBJ databases">
        <title>The genome of Folsomia candida.</title>
        <authorList>
            <person name="Faddeeva A."/>
            <person name="Derks M.F."/>
            <person name="Anvar Y."/>
            <person name="Smit S."/>
            <person name="Van Straalen N."/>
            <person name="Roelofs D."/>
        </authorList>
    </citation>
    <scope>NUCLEOTIDE SEQUENCE [LARGE SCALE GENOMIC DNA]</scope>
    <source>
        <strain evidence="3 4">VU population</strain>
        <tissue evidence="3">Whole body</tissue>
    </source>
</reference>
<keyword evidence="1" id="KW-0175">Coiled coil</keyword>
<gene>
    <name evidence="3" type="ORF">Fcan01_17046</name>
</gene>
<keyword evidence="2" id="KW-1133">Transmembrane helix</keyword>
<keyword evidence="2" id="KW-0472">Membrane</keyword>